<accession>A0AAI8VZN3</accession>
<proteinExistence type="predicted"/>
<name>A0AAI8VZN3_9PEZI</name>
<dbReference type="EMBL" id="CAUWAG010000020">
    <property type="protein sequence ID" value="CAJ2514022.1"/>
    <property type="molecule type" value="Genomic_DNA"/>
</dbReference>
<feature type="compositionally biased region" description="Pro residues" evidence="2">
    <location>
        <begin position="87"/>
        <end position="100"/>
    </location>
</feature>
<evidence type="ECO:0000256" key="2">
    <source>
        <dbReference type="SAM" id="MobiDB-lite"/>
    </source>
</evidence>
<feature type="compositionally biased region" description="Polar residues" evidence="2">
    <location>
        <begin position="122"/>
        <end position="139"/>
    </location>
</feature>
<comment type="caution">
    <text evidence="3">The sequence shown here is derived from an EMBL/GenBank/DDBJ whole genome shotgun (WGS) entry which is preliminary data.</text>
</comment>
<feature type="compositionally biased region" description="Low complexity" evidence="2">
    <location>
        <begin position="32"/>
        <end position="43"/>
    </location>
</feature>
<evidence type="ECO:0000313" key="4">
    <source>
        <dbReference type="Proteomes" id="UP001295740"/>
    </source>
</evidence>
<reference evidence="3" key="1">
    <citation type="submission" date="2023-10" db="EMBL/GenBank/DDBJ databases">
        <authorList>
            <person name="Hackl T."/>
        </authorList>
    </citation>
    <scope>NUCLEOTIDE SEQUENCE</scope>
</reference>
<feature type="compositionally biased region" description="Low complexity" evidence="2">
    <location>
        <begin position="8"/>
        <end position="20"/>
    </location>
</feature>
<protein>
    <submittedName>
        <fullName evidence="3">Uu.00g021410.m01.CDS01</fullName>
    </submittedName>
</protein>
<keyword evidence="4" id="KW-1185">Reference proteome</keyword>
<evidence type="ECO:0000256" key="1">
    <source>
        <dbReference type="SAM" id="Coils"/>
    </source>
</evidence>
<dbReference type="AlphaFoldDB" id="A0AAI8VZN3"/>
<feature type="coiled-coil region" evidence="1">
    <location>
        <begin position="205"/>
        <end position="232"/>
    </location>
</feature>
<organism evidence="3 4">
    <name type="scientific">Anthostomella pinea</name>
    <dbReference type="NCBI Taxonomy" id="933095"/>
    <lineage>
        <taxon>Eukaryota</taxon>
        <taxon>Fungi</taxon>
        <taxon>Dikarya</taxon>
        <taxon>Ascomycota</taxon>
        <taxon>Pezizomycotina</taxon>
        <taxon>Sordariomycetes</taxon>
        <taxon>Xylariomycetidae</taxon>
        <taxon>Xylariales</taxon>
        <taxon>Xylariaceae</taxon>
        <taxon>Anthostomella</taxon>
    </lineage>
</organism>
<evidence type="ECO:0000313" key="3">
    <source>
        <dbReference type="EMBL" id="CAJ2514022.1"/>
    </source>
</evidence>
<keyword evidence="1" id="KW-0175">Coiled coil</keyword>
<dbReference type="Proteomes" id="UP001295740">
    <property type="component" value="Unassembled WGS sequence"/>
</dbReference>
<gene>
    <name evidence="3" type="ORF">KHLLAP_LOCUS14490</name>
</gene>
<feature type="compositionally biased region" description="Acidic residues" evidence="2">
    <location>
        <begin position="181"/>
        <end position="191"/>
    </location>
</feature>
<sequence>MQPDRDWLPSSRLPRSSTSETLDDPPQPPQARYPRPAQALAPQITRQAPALAREPAGDSSPGALPGGPIRLRASRPSILERGVFNDPAPPAAPQSLPPATPRARYVSTGGYRGTTLAAGNGPSFNTAEQHPNPLSSNPTRPLPPRPQASRRGGAGVAQAHRESFGHRTSIYRNQVSSQDPVDSDDESEASDDTITPERYKQIVRRQRDREVLEAYNREARDLLDQLHRASAI</sequence>
<feature type="region of interest" description="Disordered" evidence="2">
    <location>
        <begin position="1"/>
        <end position="200"/>
    </location>
</feature>